<evidence type="ECO:0000313" key="4">
    <source>
        <dbReference type="EMBL" id="AJE22821.1"/>
    </source>
</evidence>
<evidence type="ECO:0000313" key="5">
    <source>
        <dbReference type="Proteomes" id="UP000068210"/>
    </source>
</evidence>
<dbReference type="RefSeq" id="WP_039806020.1">
    <property type="nucleotide sequence ID" value="NZ_CP010415.1"/>
</dbReference>
<comment type="subcellular location">
    <subcellularLocation>
        <location evidence="1">Cell membrane</location>
    </subcellularLocation>
</comment>
<accession>A0A0C4WQ52</accession>
<keyword evidence="3" id="KW-0472">Membrane</keyword>
<evidence type="ECO:0000256" key="1">
    <source>
        <dbReference type="ARBA" id="ARBA00004236"/>
    </source>
</evidence>
<reference evidence="4 5" key="1">
    <citation type="journal article" date="2015" name="PLoS ONE">
        <title>Azotobacter Genomes: The Genome of Azotobacter chroococcum NCIMB 8003 (ATCC 4412).</title>
        <authorList>
            <person name="Robson R.L."/>
            <person name="Jones R."/>
            <person name="Robson R.M."/>
            <person name="Schwartz A."/>
            <person name="Richardson T.H."/>
        </authorList>
    </citation>
    <scope>NUCLEOTIDE SEQUENCE [LARGE SCALE GENOMIC DNA]</scope>
    <source>
        <strain evidence="4 5">NCIMB 8003</strain>
    </source>
</reference>
<keyword evidence="5" id="KW-1185">Reference proteome</keyword>
<organism evidence="4 5">
    <name type="scientific">Azotobacter chroococcum NCIMB 8003</name>
    <dbReference type="NCBI Taxonomy" id="1328314"/>
    <lineage>
        <taxon>Bacteria</taxon>
        <taxon>Pseudomonadati</taxon>
        <taxon>Pseudomonadota</taxon>
        <taxon>Gammaproteobacteria</taxon>
        <taxon>Pseudomonadales</taxon>
        <taxon>Pseudomonadaceae</taxon>
        <taxon>Azotobacter</taxon>
    </lineage>
</organism>
<name>A0A0C4WQ52_9GAMM</name>
<proteinExistence type="predicted"/>
<dbReference type="HOGENOM" id="CLU_055438_0_0_6"/>
<dbReference type="SUPFAM" id="SSF50956">
    <property type="entry name" value="Thermostable phytase (3-phytase)"/>
    <property type="match status" value="1"/>
</dbReference>
<dbReference type="Proteomes" id="UP000068210">
    <property type="component" value="Chromosome"/>
</dbReference>
<dbReference type="KEGG" id="acx:Achr_34160"/>
<dbReference type="InterPro" id="IPR009722">
    <property type="entry name" value="YjiK/CarP"/>
</dbReference>
<gene>
    <name evidence="4" type="ORF">Achr_34160</name>
</gene>
<dbReference type="Pfam" id="PF06977">
    <property type="entry name" value="SdiA-regulated"/>
    <property type="match status" value="1"/>
</dbReference>
<protein>
    <submittedName>
        <fullName evidence="4">Uncharacterized protein</fullName>
    </submittedName>
</protein>
<dbReference type="EMBL" id="CP010415">
    <property type="protein sequence ID" value="AJE22821.1"/>
    <property type="molecule type" value="Genomic_DNA"/>
</dbReference>
<sequence length="314" mass="35148">MIAIAKGLLGRLPVIHPRIWIALLLSLLLVQQVQDRQFDERLYFWAKNAWLEACAQGLDFCLSDYEVRLEALPVAGVRNNLSGLSYDDERHHLWAVINNPEELLALSTEGEVLARYPLEGFKDVEGVAYLGGGLLVFTEERDQALVAVPVPTGPGALVRKDYRALTLGFDNPDGDNRGFEGVAYDRRGDRLFVVTERAPLKLYEIRGFKASLSGNFNLKVLDRSAWLNEKFVGTGLASVEYDQSSDHLILLSDESRMLVELDGRGDTVSLRSLWHGSAGLEKNVPQGEGVALDEYGRLYMVSEPNLFYVFDRED</sequence>
<evidence type="ECO:0000256" key="2">
    <source>
        <dbReference type="ARBA" id="ARBA00022475"/>
    </source>
</evidence>
<dbReference type="AlphaFoldDB" id="A0A0C4WQ52"/>
<dbReference type="STRING" id="1328314.Achr_34160"/>
<dbReference type="CDD" id="cd09971">
    <property type="entry name" value="SdiA-regulated"/>
    <property type="match status" value="1"/>
</dbReference>
<dbReference type="GO" id="GO:0005886">
    <property type="term" value="C:plasma membrane"/>
    <property type="evidence" value="ECO:0007669"/>
    <property type="project" value="UniProtKB-SubCell"/>
</dbReference>
<keyword evidence="2" id="KW-1003">Cell membrane</keyword>
<evidence type="ECO:0000256" key="3">
    <source>
        <dbReference type="ARBA" id="ARBA00023136"/>
    </source>
</evidence>